<keyword evidence="4" id="KW-0449">Lipoprotein</keyword>
<organism evidence="6 7">
    <name type="scientific">Novosphingobium fuchskuhlense</name>
    <dbReference type="NCBI Taxonomy" id="1117702"/>
    <lineage>
        <taxon>Bacteria</taxon>
        <taxon>Pseudomonadati</taxon>
        <taxon>Pseudomonadota</taxon>
        <taxon>Alphaproteobacteria</taxon>
        <taxon>Sphingomonadales</taxon>
        <taxon>Sphingomonadaceae</taxon>
        <taxon>Novosphingobium</taxon>
    </lineage>
</organism>
<proteinExistence type="inferred from homology"/>
<dbReference type="EMBL" id="LLZS01000003">
    <property type="protein sequence ID" value="KUR72265.1"/>
    <property type="molecule type" value="Genomic_DNA"/>
</dbReference>
<feature type="domain" description="Glycine zipper 2TM" evidence="5">
    <location>
        <begin position="69"/>
        <end position="108"/>
    </location>
</feature>
<evidence type="ECO:0000259" key="5">
    <source>
        <dbReference type="Pfam" id="PF05433"/>
    </source>
</evidence>
<evidence type="ECO:0000256" key="4">
    <source>
        <dbReference type="ARBA" id="ARBA00023288"/>
    </source>
</evidence>
<dbReference type="AlphaFoldDB" id="A0A117UWS7"/>
<accession>A0A117UWS7</accession>
<name>A0A117UWS7_9SPHN</name>
<keyword evidence="7" id="KW-1185">Reference proteome</keyword>
<evidence type="ECO:0000256" key="2">
    <source>
        <dbReference type="ARBA" id="ARBA00008681"/>
    </source>
</evidence>
<evidence type="ECO:0000313" key="6">
    <source>
        <dbReference type="EMBL" id="KUR72265.1"/>
    </source>
</evidence>
<evidence type="ECO:0000256" key="1">
    <source>
        <dbReference type="ARBA" id="ARBA00004459"/>
    </source>
</evidence>
<evidence type="ECO:0000313" key="7">
    <source>
        <dbReference type="Proteomes" id="UP000058012"/>
    </source>
</evidence>
<comment type="caution">
    <text evidence="6">The sequence shown here is derived from an EMBL/GenBank/DDBJ whole genome shotgun (WGS) entry which is preliminary data.</text>
</comment>
<dbReference type="STRING" id="1117702.AQZ52_03015"/>
<comment type="similarity">
    <text evidence="2">Belongs to the rickettsiale 17 kDa surface antigen family.</text>
</comment>
<dbReference type="Pfam" id="PF05433">
    <property type="entry name" value="Rick_17kDa_Anti"/>
    <property type="match status" value="1"/>
</dbReference>
<dbReference type="Proteomes" id="UP000058012">
    <property type="component" value="Unassembled WGS sequence"/>
</dbReference>
<gene>
    <name evidence="6" type="ORF">AQZ52_03015</name>
</gene>
<dbReference type="GO" id="GO:0009279">
    <property type="term" value="C:cell outer membrane"/>
    <property type="evidence" value="ECO:0007669"/>
    <property type="project" value="UniProtKB-SubCell"/>
</dbReference>
<sequence length="221" mass="23172">MPMPYAYGAPVYAAPMYSPPVVFSPPVYNSQAPQGYMPAQQAAPEADPHYREMVEKCQGVARRNSGTTGAVIGGLVGGVVGNRIASGNRTVGTVAGAALGAVTGGVIGKSVDKNREKECQEFFSSYAPPAPAYYGYAPVPAGYAYSTPAYGYAPPMTGAPMGYVMVPAGAPQAAQQAQTQGPCTETRTVSYEYVPVKRRYIGTPPRRAAVHDKRVKLQAGN</sequence>
<protein>
    <recommendedName>
        <fullName evidence="3">17 kDa surface antigen</fullName>
    </recommendedName>
</protein>
<dbReference type="InterPro" id="IPR008816">
    <property type="entry name" value="Gly_zipper_2TM_dom"/>
</dbReference>
<comment type="subcellular location">
    <subcellularLocation>
        <location evidence="1">Cell outer membrane</location>
        <topology evidence="1">Lipid-anchor</topology>
    </subcellularLocation>
</comment>
<evidence type="ECO:0000256" key="3">
    <source>
        <dbReference type="ARBA" id="ARBA00015281"/>
    </source>
</evidence>
<reference evidence="6 7" key="1">
    <citation type="submission" date="2015-10" db="EMBL/GenBank/DDBJ databases">
        <title>Draft genome sequence of Novosphingobium fuchskuhlense DSM 25065 isolated from a surface water sample of the southwest basin of Lake Grosse Fuchskuhle.</title>
        <authorList>
            <person name="Ruckert C."/>
            <person name="Winkler A."/>
            <person name="Glaeser J."/>
            <person name="Grossart H.-P."/>
            <person name="Kalinowski J."/>
            <person name="Glaeser S."/>
        </authorList>
    </citation>
    <scope>NUCLEOTIDE SEQUENCE [LARGE SCALE GENOMIC DNA]</scope>
    <source>
        <strain evidence="6 7">FNE08-7</strain>
    </source>
</reference>